<keyword evidence="14" id="KW-1185">Reference proteome</keyword>
<feature type="domain" description="Aminotransferase class I/classII large" evidence="12">
    <location>
        <begin position="46"/>
        <end position="352"/>
    </location>
</feature>
<dbReference type="PANTHER" id="PTHR42885:SF2">
    <property type="entry name" value="HISTIDINOL-PHOSPHATE AMINOTRANSFERASE"/>
    <property type="match status" value="1"/>
</dbReference>
<evidence type="ECO:0000256" key="1">
    <source>
        <dbReference type="ARBA" id="ARBA00001933"/>
    </source>
</evidence>
<dbReference type="AlphaFoldDB" id="A0AA48KTU2"/>
<dbReference type="InterPro" id="IPR015422">
    <property type="entry name" value="PyrdxlP-dep_Trfase_small"/>
</dbReference>
<keyword evidence="8 11" id="KW-0663">Pyridoxal phosphate</keyword>
<comment type="catalytic activity">
    <reaction evidence="10 11">
        <text>L-histidinol phosphate + 2-oxoglutarate = 3-(imidazol-4-yl)-2-oxopropyl phosphate + L-glutamate</text>
        <dbReference type="Rhea" id="RHEA:23744"/>
        <dbReference type="ChEBI" id="CHEBI:16810"/>
        <dbReference type="ChEBI" id="CHEBI:29985"/>
        <dbReference type="ChEBI" id="CHEBI:57766"/>
        <dbReference type="ChEBI" id="CHEBI:57980"/>
        <dbReference type="EC" id="2.6.1.9"/>
    </reaction>
</comment>
<dbReference type="NCBIfam" id="TIGR01141">
    <property type="entry name" value="hisC"/>
    <property type="match status" value="1"/>
</dbReference>
<feature type="modified residue" description="N6-(pyridoxal phosphate)lysine" evidence="11">
    <location>
        <position position="217"/>
    </location>
</feature>
<dbReference type="InterPro" id="IPR001917">
    <property type="entry name" value="Aminotrans_II_pyridoxalP_BS"/>
</dbReference>
<dbReference type="Gene3D" id="3.90.1150.10">
    <property type="entry name" value="Aspartate Aminotransferase, domain 1"/>
    <property type="match status" value="1"/>
</dbReference>
<dbReference type="HAMAP" id="MF_01023">
    <property type="entry name" value="HisC_aminotrans_2"/>
    <property type="match status" value="1"/>
</dbReference>
<keyword evidence="7 11" id="KW-0808">Transferase</keyword>
<sequence length="364" mass="40360">MNNSFIDSLTCDFVRDLTPYESARRLFSGGNDWLNANESPFSNEYSLNTERFNRYPDCQPESVLRAYAKYAGLSKEQVLVSRGADEGIELLIRGFCNPGKDSILICPPTYGMYAISAQTFNVSVQKAPLNSDFSLDLAALEAIANSDNLPKLVFLCSPNNPTGTLIAQEQINAVLALFAGKSLVVVDEAYIEFSPQYNQTALLADNPHLVLLRTLSKAFALAGIRCGFTLASQDIIKVLLKVIAPYPVSDPVAQIAHQALSEKGVDLMQQQVSTIRFEQVWMKQALANMQGMEFQGSDKANFLLYRCQDKDALMQHLVQNGVLIRDQSKQILLGDCLRITIGSREENQRLLALIQQFFQEGQAA</sequence>
<evidence type="ECO:0000256" key="8">
    <source>
        <dbReference type="ARBA" id="ARBA00022898"/>
    </source>
</evidence>
<protein>
    <recommendedName>
        <fullName evidence="11">Histidinol-phosphate aminotransferase</fullName>
        <ecNumber evidence="11">2.6.1.9</ecNumber>
    </recommendedName>
    <alternativeName>
        <fullName evidence="11">Imidazole acetol-phosphate transaminase</fullName>
    </alternativeName>
</protein>
<evidence type="ECO:0000256" key="6">
    <source>
        <dbReference type="ARBA" id="ARBA00022605"/>
    </source>
</evidence>
<dbReference type="SUPFAM" id="SSF53383">
    <property type="entry name" value="PLP-dependent transferases"/>
    <property type="match status" value="1"/>
</dbReference>
<dbReference type="EMBL" id="AP027272">
    <property type="protein sequence ID" value="BDX05765.1"/>
    <property type="molecule type" value="Genomic_DNA"/>
</dbReference>
<organism evidence="13 14">
    <name type="scientific">Planctobacterium marinum</name>
    <dbReference type="NCBI Taxonomy" id="1631968"/>
    <lineage>
        <taxon>Bacteria</taxon>
        <taxon>Pseudomonadati</taxon>
        <taxon>Pseudomonadota</taxon>
        <taxon>Gammaproteobacteria</taxon>
        <taxon>Alteromonadales</taxon>
        <taxon>Alteromonadaceae</taxon>
        <taxon>Planctobacterium</taxon>
    </lineage>
</organism>
<evidence type="ECO:0000256" key="4">
    <source>
        <dbReference type="ARBA" id="ARBA00011738"/>
    </source>
</evidence>
<evidence type="ECO:0000256" key="11">
    <source>
        <dbReference type="HAMAP-Rule" id="MF_01023"/>
    </source>
</evidence>
<evidence type="ECO:0000256" key="10">
    <source>
        <dbReference type="ARBA" id="ARBA00047481"/>
    </source>
</evidence>
<comment type="cofactor">
    <cofactor evidence="1 11">
        <name>pyridoxal 5'-phosphate</name>
        <dbReference type="ChEBI" id="CHEBI:597326"/>
    </cofactor>
</comment>
<accession>A0AA48KTU2</accession>
<dbReference type="PROSITE" id="PS00599">
    <property type="entry name" value="AA_TRANSFER_CLASS_2"/>
    <property type="match status" value="1"/>
</dbReference>
<keyword evidence="6 11" id="KW-0028">Amino-acid biosynthesis</keyword>
<evidence type="ECO:0000256" key="7">
    <source>
        <dbReference type="ARBA" id="ARBA00022679"/>
    </source>
</evidence>
<dbReference type="Gene3D" id="3.40.640.10">
    <property type="entry name" value="Type I PLP-dependent aspartate aminotransferase-like (Major domain)"/>
    <property type="match status" value="1"/>
</dbReference>
<dbReference type="KEGG" id="pmaw:MACH26_12860"/>
<proteinExistence type="inferred from homology"/>
<dbReference type="GO" id="GO:0004400">
    <property type="term" value="F:histidinol-phosphate transaminase activity"/>
    <property type="evidence" value="ECO:0007669"/>
    <property type="project" value="UniProtKB-UniRule"/>
</dbReference>
<dbReference type="GO" id="GO:0000105">
    <property type="term" value="P:L-histidine biosynthetic process"/>
    <property type="evidence" value="ECO:0007669"/>
    <property type="project" value="UniProtKB-UniRule"/>
</dbReference>
<dbReference type="EC" id="2.6.1.9" evidence="11"/>
<dbReference type="InterPro" id="IPR005861">
    <property type="entry name" value="HisP_aminotrans"/>
</dbReference>
<reference evidence="13" key="1">
    <citation type="submission" date="2023-01" db="EMBL/GenBank/DDBJ databases">
        <title>Complete genome sequence of Planctobacterium marinum strain Dej080120_11.</title>
        <authorList>
            <person name="Ueki S."/>
            <person name="Maruyama F."/>
        </authorList>
    </citation>
    <scope>NUCLEOTIDE SEQUENCE</scope>
    <source>
        <strain evidence="13">Dej080120_11</strain>
    </source>
</reference>
<keyword evidence="5 11" id="KW-0032">Aminotransferase</keyword>
<dbReference type="GO" id="GO:0030170">
    <property type="term" value="F:pyridoxal phosphate binding"/>
    <property type="evidence" value="ECO:0007669"/>
    <property type="project" value="InterPro"/>
</dbReference>
<evidence type="ECO:0000259" key="12">
    <source>
        <dbReference type="Pfam" id="PF00155"/>
    </source>
</evidence>
<dbReference type="InterPro" id="IPR015424">
    <property type="entry name" value="PyrdxlP-dep_Trfase"/>
</dbReference>
<comment type="pathway">
    <text evidence="2 11">Amino-acid biosynthesis; L-histidine biosynthesis; L-histidine from 5-phospho-alpha-D-ribose 1-diphosphate: step 7/9.</text>
</comment>
<dbReference type="InterPro" id="IPR015421">
    <property type="entry name" value="PyrdxlP-dep_Trfase_major"/>
</dbReference>
<keyword evidence="9 11" id="KW-0368">Histidine biosynthesis</keyword>
<name>A0AA48KTU2_9ALTE</name>
<evidence type="ECO:0000256" key="9">
    <source>
        <dbReference type="ARBA" id="ARBA00023102"/>
    </source>
</evidence>
<evidence type="ECO:0000256" key="5">
    <source>
        <dbReference type="ARBA" id="ARBA00022576"/>
    </source>
</evidence>
<gene>
    <name evidence="11 13" type="primary">hisC</name>
    <name evidence="13" type="ORF">MACH26_12860</name>
</gene>
<evidence type="ECO:0000313" key="14">
    <source>
        <dbReference type="Proteomes" id="UP001333710"/>
    </source>
</evidence>
<dbReference type="Proteomes" id="UP001333710">
    <property type="component" value="Chromosome"/>
</dbReference>
<comment type="subunit">
    <text evidence="4 11">Homodimer.</text>
</comment>
<evidence type="ECO:0000256" key="2">
    <source>
        <dbReference type="ARBA" id="ARBA00005011"/>
    </source>
</evidence>
<dbReference type="InterPro" id="IPR004839">
    <property type="entry name" value="Aminotransferase_I/II_large"/>
</dbReference>
<comment type="similarity">
    <text evidence="3 11">Belongs to the class-II pyridoxal-phosphate-dependent aminotransferase family. Histidinol-phosphate aminotransferase subfamily.</text>
</comment>
<dbReference type="RefSeq" id="WP_338291756.1">
    <property type="nucleotide sequence ID" value="NZ_AP027272.1"/>
</dbReference>
<dbReference type="CDD" id="cd00609">
    <property type="entry name" value="AAT_like"/>
    <property type="match status" value="1"/>
</dbReference>
<evidence type="ECO:0000313" key="13">
    <source>
        <dbReference type="EMBL" id="BDX05765.1"/>
    </source>
</evidence>
<dbReference type="PANTHER" id="PTHR42885">
    <property type="entry name" value="HISTIDINOL-PHOSPHATE AMINOTRANSFERASE-RELATED"/>
    <property type="match status" value="1"/>
</dbReference>
<evidence type="ECO:0000256" key="3">
    <source>
        <dbReference type="ARBA" id="ARBA00007970"/>
    </source>
</evidence>
<dbReference type="Pfam" id="PF00155">
    <property type="entry name" value="Aminotran_1_2"/>
    <property type="match status" value="1"/>
</dbReference>